<sequence length="496" mass="55315">MPFPIRALSFTVVILAMSFPVLANDYLTNMMNIISPSQSQISVSVWDVESQKKIYTLNDNTLMLPASIQKLITAVAASHQLGKDFHYETQMTHDGVINNNVLNGNLYIHFQGDPTLKRKHLDALIQQLKQKGISNISGDVYLVAEESKQTRAPGWAWDDLGICYAAPVSNYIIDRNCVKATLTPSKVASTVSIKSIYPITMTSTAKFDQTIDVKEAQKHFCELHMQRFDNNHYQIDGCYPGNKSIRLAIAVNDPSLYSKGVIEDLLQQNKINYLSISTVSKVNQPQTVIATHQSKPLPVLLKTMLQKSDNLIADSLLKQIGRQYFFQYQKQLRTEQAAPLDEIQWNNTVPKDGFLVGAKAIEHIMLELGLPYIEANIVDGSGLSRYNLITAHQMMAVLQLIKTDEQLNYLETLLPVSGESGTLKYKKYFNQPPLKSEVAAKTGTMMGVENLAGYLDADNGKQYAFVIIENGLSPKAKKARLAPFSALLLQTLNDLP</sequence>
<comment type="caution">
    <text evidence="3">The sequence shown here is derived from an EMBL/GenBank/DDBJ whole genome shotgun (WGS) entry which is preliminary data.</text>
</comment>
<dbReference type="GO" id="GO:0009002">
    <property type="term" value="F:serine-type D-Ala-D-Ala carboxypeptidase activity"/>
    <property type="evidence" value="ECO:0007669"/>
    <property type="project" value="UniProtKB-EC"/>
</dbReference>
<accession>A0ABT0KMC3</accession>
<dbReference type="Proteomes" id="UP001202134">
    <property type="component" value="Unassembled WGS sequence"/>
</dbReference>
<organism evidence="3 4">
    <name type="scientific">Shewanella electrodiphila</name>
    <dbReference type="NCBI Taxonomy" id="934143"/>
    <lineage>
        <taxon>Bacteria</taxon>
        <taxon>Pseudomonadati</taxon>
        <taxon>Pseudomonadota</taxon>
        <taxon>Gammaproteobacteria</taxon>
        <taxon>Alteromonadales</taxon>
        <taxon>Shewanellaceae</taxon>
        <taxon>Shewanella</taxon>
    </lineage>
</organism>
<dbReference type="EC" id="3.4.16.4" evidence="3"/>
<dbReference type="InterPro" id="IPR012338">
    <property type="entry name" value="Beta-lactam/transpept-like"/>
</dbReference>
<dbReference type="Pfam" id="PF02113">
    <property type="entry name" value="Peptidase_S13"/>
    <property type="match status" value="2"/>
</dbReference>
<protein>
    <submittedName>
        <fullName evidence="3">D-alanyl-D-alanine carboxypeptidase/D-alanyl-D-alanine-endopeptidase</fullName>
        <ecNumber evidence="3">3.4.16.4</ecNumber>
    </submittedName>
</protein>
<comment type="similarity">
    <text evidence="1">Belongs to the peptidase S13 family.</text>
</comment>
<evidence type="ECO:0000256" key="2">
    <source>
        <dbReference type="ARBA" id="ARBA00022801"/>
    </source>
</evidence>
<evidence type="ECO:0000313" key="4">
    <source>
        <dbReference type="Proteomes" id="UP001202134"/>
    </source>
</evidence>
<dbReference type="SUPFAM" id="SSF56601">
    <property type="entry name" value="beta-lactamase/transpeptidase-like"/>
    <property type="match status" value="1"/>
</dbReference>
<dbReference type="PANTHER" id="PTHR30023:SF0">
    <property type="entry name" value="PENICILLIN-SENSITIVE CARBOXYPEPTIDASE A"/>
    <property type="match status" value="1"/>
</dbReference>
<dbReference type="InterPro" id="IPR000667">
    <property type="entry name" value="Peptidase_S13"/>
</dbReference>
<dbReference type="Gene3D" id="3.40.710.10">
    <property type="entry name" value="DD-peptidase/beta-lactamase superfamily"/>
    <property type="match status" value="1"/>
</dbReference>
<dbReference type="PANTHER" id="PTHR30023">
    <property type="entry name" value="D-ALANYL-D-ALANINE CARBOXYPEPTIDASE"/>
    <property type="match status" value="1"/>
</dbReference>
<dbReference type="NCBIfam" id="TIGR00666">
    <property type="entry name" value="PBP4"/>
    <property type="match status" value="1"/>
</dbReference>
<dbReference type="RefSeq" id="WP_248955208.1">
    <property type="nucleotide sequence ID" value="NZ_JAKIKU010000003.1"/>
</dbReference>
<keyword evidence="3" id="KW-0645">Protease</keyword>
<evidence type="ECO:0000313" key="3">
    <source>
        <dbReference type="EMBL" id="MCL1045000.1"/>
    </source>
</evidence>
<evidence type="ECO:0000256" key="1">
    <source>
        <dbReference type="ARBA" id="ARBA00006096"/>
    </source>
</evidence>
<dbReference type="PRINTS" id="PR00922">
    <property type="entry name" value="DADACBPTASE3"/>
</dbReference>
<proteinExistence type="inferred from homology"/>
<gene>
    <name evidence="3" type="primary">dacB</name>
    <name evidence="3" type="ORF">L2737_06605</name>
</gene>
<name>A0ABT0KMC3_9GAMM</name>
<keyword evidence="3" id="KW-0121">Carboxypeptidase</keyword>
<dbReference type="Gene3D" id="3.50.80.20">
    <property type="entry name" value="D-Ala-D-Ala carboxypeptidase C, peptidase S13"/>
    <property type="match status" value="1"/>
</dbReference>
<dbReference type="EMBL" id="JAKIKU010000003">
    <property type="protein sequence ID" value="MCL1045000.1"/>
    <property type="molecule type" value="Genomic_DNA"/>
</dbReference>
<keyword evidence="4" id="KW-1185">Reference proteome</keyword>
<keyword evidence="2 3" id="KW-0378">Hydrolase</keyword>
<reference evidence="3 4" key="1">
    <citation type="submission" date="2022-01" db="EMBL/GenBank/DDBJ databases">
        <title>Whole genome-based taxonomy of the Shewanellaceae.</title>
        <authorList>
            <person name="Martin-Rodriguez A.J."/>
        </authorList>
    </citation>
    <scope>NUCLEOTIDE SEQUENCE [LARGE SCALE GENOMIC DNA]</scope>
    <source>
        <strain evidence="3 4">DSM 24955</strain>
    </source>
</reference>